<organism evidence="2 3">
    <name type="scientific">Colletotrichum liriopes</name>
    <dbReference type="NCBI Taxonomy" id="708192"/>
    <lineage>
        <taxon>Eukaryota</taxon>
        <taxon>Fungi</taxon>
        <taxon>Dikarya</taxon>
        <taxon>Ascomycota</taxon>
        <taxon>Pezizomycotina</taxon>
        <taxon>Sordariomycetes</taxon>
        <taxon>Hypocreomycetidae</taxon>
        <taxon>Glomerellales</taxon>
        <taxon>Glomerellaceae</taxon>
        <taxon>Colletotrichum</taxon>
        <taxon>Colletotrichum spaethianum species complex</taxon>
    </lineage>
</organism>
<gene>
    <name evidence="2" type="ORF">ColLi_13425</name>
</gene>
<protein>
    <submittedName>
        <fullName evidence="2">Uncharacterized protein</fullName>
    </submittedName>
</protein>
<evidence type="ECO:0000256" key="1">
    <source>
        <dbReference type="SAM" id="Phobius"/>
    </source>
</evidence>
<dbReference type="EMBL" id="BPPX01000056">
    <property type="protein sequence ID" value="GJC90587.1"/>
    <property type="molecule type" value="Genomic_DNA"/>
</dbReference>
<name>A0AA37H2A1_9PEZI</name>
<evidence type="ECO:0000313" key="3">
    <source>
        <dbReference type="Proteomes" id="UP001055172"/>
    </source>
</evidence>
<evidence type="ECO:0000313" key="2">
    <source>
        <dbReference type="EMBL" id="GJC90587.1"/>
    </source>
</evidence>
<keyword evidence="3" id="KW-1185">Reference proteome</keyword>
<feature type="transmembrane region" description="Helical" evidence="1">
    <location>
        <begin position="6"/>
        <end position="23"/>
    </location>
</feature>
<dbReference type="Proteomes" id="UP001055172">
    <property type="component" value="Unassembled WGS sequence"/>
</dbReference>
<reference evidence="2 3" key="1">
    <citation type="submission" date="2021-07" db="EMBL/GenBank/DDBJ databases">
        <title>Genome data of Colletotrichum spaethianum.</title>
        <authorList>
            <person name="Utami Y.D."/>
            <person name="Hiruma K."/>
        </authorList>
    </citation>
    <scope>NUCLEOTIDE SEQUENCE [LARGE SCALE GENOMIC DNA]</scope>
    <source>
        <strain evidence="2 3">MAFF 242679</strain>
    </source>
</reference>
<keyword evidence="1" id="KW-0472">Membrane</keyword>
<keyword evidence="1" id="KW-0812">Transmembrane</keyword>
<proteinExistence type="predicted"/>
<accession>A0AA37H2A1</accession>
<dbReference type="AlphaFoldDB" id="A0AA37H2A1"/>
<comment type="caution">
    <text evidence="2">The sequence shown here is derived from an EMBL/GenBank/DDBJ whole genome shotgun (WGS) entry which is preliminary data.</text>
</comment>
<sequence length="207" mass="23202">MNLGQITQVILALAVSLAGIFVYHRHRRGEFGEPERGMTLAPVVNVDVASDTYTWQPLDPLTDNICSSMLALRKLSPDRPDATPLPFEFLGLDPYAKPFSPIENSAHAGAKWHADAHRAVWDASARMRASVWSRYTAGDEGARDVVEALWHVGHMLTDDATRSRFLSELQPRLEPSRSILPWMPRSRHKETQAYCQEAWNSRGGVRG</sequence>
<keyword evidence="1" id="KW-1133">Transmembrane helix</keyword>